<keyword evidence="4" id="KW-0132">Cell division</keyword>
<dbReference type="Pfam" id="PF01580">
    <property type="entry name" value="FtsK_SpoIIIE"/>
    <property type="match status" value="1"/>
</dbReference>
<dbReference type="InterPro" id="IPR027417">
    <property type="entry name" value="P-loop_NTPase"/>
</dbReference>
<feature type="compositionally biased region" description="Basic and acidic residues" evidence="15">
    <location>
        <begin position="29"/>
        <end position="42"/>
    </location>
</feature>
<dbReference type="PANTHER" id="PTHR22683:SF41">
    <property type="entry name" value="DNA TRANSLOCASE FTSK"/>
    <property type="match status" value="1"/>
</dbReference>
<dbReference type="Gene3D" id="3.30.980.40">
    <property type="match status" value="1"/>
</dbReference>
<feature type="compositionally biased region" description="Basic and acidic residues" evidence="15">
    <location>
        <begin position="277"/>
        <end position="291"/>
    </location>
</feature>
<dbReference type="SMART" id="SM00382">
    <property type="entry name" value="AAA"/>
    <property type="match status" value="1"/>
</dbReference>
<dbReference type="Proteomes" id="UP001139365">
    <property type="component" value="Unassembled WGS sequence"/>
</dbReference>
<dbReference type="GO" id="GO:0005886">
    <property type="term" value="C:plasma membrane"/>
    <property type="evidence" value="ECO:0007669"/>
    <property type="project" value="UniProtKB-SubCell"/>
</dbReference>
<evidence type="ECO:0000256" key="4">
    <source>
        <dbReference type="ARBA" id="ARBA00022618"/>
    </source>
</evidence>
<comment type="subunit">
    <text evidence="13">Homohexamer. Forms a ring that surrounds DNA.</text>
</comment>
<evidence type="ECO:0000256" key="6">
    <source>
        <dbReference type="ARBA" id="ARBA00022741"/>
    </source>
</evidence>
<feature type="domain" description="FtsK" evidence="17">
    <location>
        <begin position="533"/>
        <end position="724"/>
    </location>
</feature>
<evidence type="ECO:0000256" key="8">
    <source>
        <dbReference type="ARBA" id="ARBA00022840"/>
    </source>
</evidence>
<evidence type="ECO:0000256" key="15">
    <source>
        <dbReference type="SAM" id="MobiDB-lite"/>
    </source>
</evidence>
<gene>
    <name evidence="18" type="ORF">MR241_05075</name>
</gene>
<comment type="similarity">
    <text evidence="2">Belongs to the FtsK/SpoIIIE/SftA family.</text>
</comment>
<keyword evidence="6 14" id="KW-0547">Nucleotide-binding</keyword>
<evidence type="ECO:0000256" key="14">
    <source>
        <dbReference type="PROSITE-ProRule" id="PRU00289"/>
    </source>
</evidence>
<keyword evidence="12" id="KW-0131">Cell cycle</keyword>
<dbReference type="GO" id="GO:0051301">
    <property type="term" value="P:cell division"/>
    <property type="evidence" value="ECO:0007669"/>
    <property type="project" value="UniProtKB-KW"/>
</dbReference>
<comment type="caution">
    <text evidence="18">The sequence shown here is derived from an EMBL/GenBank/DDBJ whole genome shotgun (WGS) entry which is preliminary data.</text>
</comment>
<feature type="transmembrane region" description="Helical" evidence="16">
    <location>
        <begin position="49"/>
        <end position="69"/>
    </location>
</feature>
<organism evidence="18 19">
    <name type="scientific">Candidatus Colimorpha enterica</name>
    <dbReference type="NCBI Taxonomy" id="3083063"/>
    <lineage>
        <taxon>Bacteria</taxon>
        <taxon>Pseudomonadati</taxon>
        <taxon>Bacteroidota</taxon>
        <taxon>Bacteroidia</taxon>
        <taxon>Bacteroidales</taxon>
        <taxon>Candidatus Colimorpha</taxon>
    </lineage>
</organism>
<keyword evidence="8 14" id="KW-0067">ATP-binding</keyword>
<dbReference type="Pfam" id="PF17854">
    <property type="entry name" value="FtsK_alpha"/>
    <property type="match status" value="1"/>
</dbReference>
<evidence type="ECO:0000256" key="5">
    <source>
        <dbReference type="ARBA" id="ARBA00022692"/>
    </source>
</evidence>
<feature type="transmembrane region" description="Helical" evidence="16">
    <location>
        <begin position="182"/>
        <end position="204"/>
    </location>
</feature>
<dbReference type="InterPro" id="IPR041027">
    <property type="entry name" value="FtsK_alpha"/>
</dbReference>
<dbReference type="Gene3D" id="3.40.50.300">
    <property type="entry name" value="P-loop containing nucleotide triphosphate hydrolases"/>
    <property type="match status" value="1"/>
</dbReference>
<dbReference type="SUPFAM" id="SSF46785">
    <property type="entry name" value="Winged helix' DNA-binding domain"/>
    <property type="match status" value="1"/>
</dbReference>
<evidence type="ECO:0000313" key="18">
    <source>
        <dbReference type="EMBL" id="MCI5755648.1"/>
    </source>
</evidence>
<evidence type="ECO:0000256" key="9">
    <source>
        <dbReference type="ARBA" id="ARBA00022989"/>
    </source>
</evidence>
<dbReference type="AlphaFoldDB" id="A0AAE3FJH1"/>
<evidence type="ECO:0000256" key="12">
    <source>
        <dbReference type="ARBA" id="ARBA00023306"/>
    </source>
</evidence>
<dbReference type="SUPFAM" id="SSF52540">
    <property type="entry name" value="P-loop containing nucleoside triphosphate hydrolases"/>
    <property type="match status" value="1"/>
</dbReference>
<feature type="region of interest" description="Disordered" evidence="15">
    <location>
        <begin position="241"/>
        <end position="299"/>
    </location>
</feature>
<reference evidence="18 19" key="1">
    <citation type="submission" date="2022-03" db="EMBL/GenBank/DDBJ databases">
        <title>Metagenome-assembled genomes from swine fecal metagenomes.</title>
        <authorList>
            <person name="Holman D.B."/>
            <person name="Kommadath A."/>
        </authorList>
    </citation>
    <scope>NUCLEOTIDE SEQUENCE [LARGE SCALE GENOMIC DNA]</scope>
    <source>
        <strain evidence="18">SUG147</strain>
    </source>
</reference>
<dbReference type="InterPro" id="IPR050206">
    <property type="entry name" value="FtsK/SpoIIIE/SftA"/>
</dbReference>
<dbReference type="PROSITE" id="PS50901">
    <property type="entry name" value="FTSK"/>
    <property type="match status" value="1"/>
</dbReference>
<protein>
    <submittedName>
        <fullName evidence="18">DNA translocase FtsK</fullName>
    </submittedName>
</protein>
<feature type="region of interest" description="Disordered" evidence="15">
    <location>
        <begin position="1"/>
        <end position="42"/>
    </location>
</feature>
<keyword evidence="11 16" id="KW-0472">Membrane</keyword>
<feature type="compositionally biased region" description="Low complexity" evidence="15">
    <location>
        <begin position="11"/>
        <end position="26"/>
    </location>
</feature>
<keyword evidence="5 16" id="KW-0812">Transmembrane</keyword>
<dbReference type="InterPro" id="IPR036390">
    <property type="entry name" value="WH_DNA-bd_sf"/>
</dbReference>
<dbReference type="InterPro" id="IPR002543">
    <property type="entry name" value="FtsK_dom"/>
</dbReference>
<dbReference type="GO" id="GO:0003677">
    <property type="term" value="F:DNA binding"/>
    <property type="evidence" value="ECO:0007669"/>
    <property type="project" value="UniProtKB-KW"/>
</dbReference>
<dbReference type="Pfam" id="PF13491">
    <property type="entry name" value="FtsK_4TM"/>
    <property type="match status" value="1"/>
</dbReference>
<dbReference type="Pfam" id="PF09397">
    <property type="entry name" value="FtsK_gamma"/>
    <property type="match status" value="1"/>
</dbReference>
<dbReference type="GO" id="GO:0007059">
    <property type="term" value="P:chromosome segregation"/>
    <property type="evidence" value="ECO:0007669"/>
    <property type="project" value="UniProtKB-KW"/>
</dbReference>
<name>A0AAE3FJH1_9BACT</name>
<evidence type="ECO:0000256" key="11">
    <source>
        <dbReference type="ARBA" id="ARBA00023136"/>
    </source>
</evidence>
<keyword evidence="10" id="KW-0238">DNA-binding</keyword>
<proteinExistence type="inferred from homology"/>
<dbReference type="EMBL" id="JALEMU010000079">
    <property type="protein sequence ID" value="MCI5755648.1"/>
    <property type="molecule type" value="Genomic_DNA"/>
</dbReference>
<evidence type="ECO:0000256" key="10">
    <source>
        <dbReference type="ARBA" id="ARBA00023125"/>
    </source>
</evidence>
<evidence type="ECO:0000256" key="1">
    <source>
        <dbReference type="ARBA" id="ARBA00004651"/>
    </source>
</evidence>
<evidence type="ECO:0000259" key="17">
    <source>
        <dbReference type="PROSITE" id="PS50901"/>
    </source>
</evidence>
<feature type="transmembrane region" description="Helical" evidence="16">
    <location>
        <begin position="118"/>
        <end position="137"/>
    </location>
</feature>
<dbReference type="InterPro" id="IPR036388">
    <property type="entry name" value="WH-like_DNA-bd_sf"/>
</dbReference>
<evidence type="ECO:0000256" key="13">
    <source>
        <dbReference type="ARBA" id="ARBA00025923"/>
    </source>
</evidence>
<dbReference type="Gene3D" id="1.10.10.10">
    <property type="entry name" value="Winged helix-like DNA-binding domain superfamily/Winged helix DNA-binding domain"/>
    <property type="match status" value="1"/>
</dbReference>
<dbReference type="SMART" id="SM00843">
    <property type="entry name" value="Ftsk_gamma"/>
    <property type="match status" value="1"/>
</dbReference>
<feature type="compositionally biased region" description="Basic and acidic residues" evidence="15">
    <location>
        <begin position="241"/>
        <end position="258"/>
    </location>
</feature>
<dbReference type="InterPro" id="IPR018541">
    <property type="entry name" value="Ftsk_gamma"/>
</dbReference>
<evidence type="ECO:0000256" key="16">
    <source>
        <dbReference type="SAM" id="Phobius"/>
    </source>
</evidence>
<comment type="subcellular location">
    <subcellularLocation>
        <location evidence="1">Cell membrane</location>
        <topology evidence="1">Multi-pass membrane protein</topology>
    </subcellularLocation>
</comment>
<keyword evidence="7" id="KW-0159">Chromosome partition</keyword>
<evidence type="ECO:0000256" key="7">
    <source>
        <dbReference type="ARBA" id="ARBA00022829"/>
    </source>
</evidence>
<feature type="binding site" evidence="14">
    <location>
        <begin position="550"/>
        <end position="557"/>
    </location>
    <ligand>
        <name>ATP</name>
        <dbReference type="ChEBI" id="CHEBI:30616"/>
    </ligand>
</feature>
<evidence type="ECO:0000313" key="19">
    <source>
        <dbReference type="Proteomes" id="UP001139365"/>
    </source>
</evidence>
<evidence type="ECO:0000256" key="3">
    <source>
        <dbReference type="ARBA" id="ARBA00022475"/>
    </source>
</evidence>
<evidence type="ECO:0000256" key="2">
    <source>
        <dbReference type="ARBA" id="ARBA00006474"/>
    </source>
</evidence>
<dbReference type="GO" id="GO:0005524">
    <property type="term" value="F:ATP binding"/>
    <property type="evidence" value="ECO:0007669"/>
    <property type="project" value="UniProtKB-UniRule"/>
</dbReference>
<feature type="transmembrane region" description="Helical" evidence="16">
    <location>
        <begin position="81"/>
        <end position="106"/>
    </location>
</feature>
<dbReference type="PANTHER" id="PTHR22683">
    <property type="entry name" value="SPORULATION PROTEIN RELATED"/>
    <property type="match status" value="1"/>
</dbReference>
<accession>A0AAE3FJH1</accession>
<keyword evidence="3" id="KW-1003">Cell membrane</keyword>
<sequence>MPDNKKKPARSGSSSGKKTAAKSSKPAAKKPEPKSEKPARRGLDPESKAHIFIPFILVLFALFLLLGMVTDNWMGFVGKGLRWLFYGLFGGAAFAVPMLTVVLAFFWRNEVRDGTLKYLILFQVLFLLFLDGMIHLWTGGTVRFDIAAFWENGTELCGGGVIGGIIGCALHSLVGDVGAHLIGIPAIIIFGLSVFGITPYSAYIHIAYFIKKRREEAAENPRGKHERRVFRIKPEPEPVEKTYPKVRRDPNNKHRFVPDVEVGEGADGTEAQPAAEPDIRPDGTAEAKEPPVSDDDIPPFDIPGVKIETVKAFTSASAQGKVPEKSHGTEKSELEAIFGDTSAVDDAVRKFAEEQRAKAAKSGSEVLPDGSEAELEISRTPAAPGENNIPEIVKKEYRFPPVSLLRLDTSPKNVDISDELHTNAKKLVDTLASFRVRTRIVNVSRGPAITRYELAPEEGVRVRAIANLVDDIALNLATTGVRIEAPIPGKAAVGIEVPNKTVSTVYLRELVDTETFRKAQSKLNVSLGVDVAGEPVFLDIAKMPHLLIAGATGMGKSVCINSIITSLLYKAKPEEVKLILVDPKKVELNIYNGLPHLLVPVVSDPKKAAGSLHWAVTEMERRFELIEDVGVRDVKNYNNVTKDDPDREFLPQIVIIIDELADLMMTAPDDVEESICRLAQKARAAGMHLIIGTQRPSVDVITGLIKANVPSRIAFTVASQTDSRVVLDMAGAEKLIGRGDMLYAPVGASKPIRVQGAFVSESEVESIVAFIKDNDGGKAEYSTDIMDSIDRAAAACGSGKRGAQPDDDIDDGGDPMLKQAIELAIESGKISTSLIQRRLSLGYGRAAKLIDAMERRGIVSPPEGQKPRTVLITKQQYMEMVVNRSEELE</sequence>
<dbReference type="InterPro" id="IPR025199">
    <property type="entry name" value="FtsK_4TM"/>
</dbReference>
<keyword evidence="9 16" id="KW-1133">Transmembrane helix</keyword>
<dbReference type="InterPro" id="IPR003593">
    <property type="entry name" value="AAA+_ATPase"/>
</dbReference>